<dbReference type="SUPFAM" id="SSF52540">
    <property type="entry name" value="P-loop containing nucleoside triphosphate hydrolases"/>
    <property type="match status" value="1"/>
</dbReference>
<feature type="compositionally biased region" description="Basic residues" evidence="1">
    <location>
        <begin position="63"/>
        <end position="74"/>
    </location>
</feature>
<proteinExistence type="predicted"/>
<gene>
    <name evidence="4" type="ORF">ATW55_05600</name>
    <name evidence="3" type="ORF">ATW55_10820</name>
</gene>
<evidence type="ECO:0000313" key="4">
    <source>
        <dbReference type="EMBL" id="KUO97348.1"/>
    </source>
</evidence>
<organism evidence="3 5">
    <name type="scientific">Ferroacidibacillus organovorans</name>
    <dbReference type="NCBI Taxonomy" id="1765683"/>
    <lineage>
        <taxon>Bacteria</taxon>
        <taxon>Bacillati</taxon>
        <taxon>Bacillota</taxon>
        <taxon>Bacilli</taxon>
        <taxon>Bacillales</taxon>
        <taxon>Alicyclobacillaceae</taxon>
        <taxon>Ferroacidibacillus</taxon>
    </lineage>
</organism>
<keyword evidence="5" id="KW-1185">Reference proteome</keyword>
<dbReference type="Proteomes" id="UP000053557">
    <property type="component" value="Unassembled WGS sequence"/>
</dbReference>
<sequence>MKERLESLNDYLKSGVTASLIGSSGAGKSTLVNHWMNADVQHVQAVRKEDRQAQAQEREKWKKITKSARQKVRW</sequence>
<reference evidence="3 5" key="1">
    <citation type="submission" date="2015-12" db="EMBL/GenBank/DDBJ databases">
        <title>Draft genome sequence of Acidibacillus ferrooxidans ITV001, isolated from a chalcopyrite acid mine drainage site in Brazil.</title>
        <authorList>
            <person name="Dall'Agnol H."/>
            <person name="Nancucheo I."/>
            <person name="Johnson B."/>
            <person name="Oliveira R."/>
            <person name="Leite L."/>
            <person name="Pylro V."/>
            <person name="Nunes G.L."/>
            <person name="Tzotzos G."/>
            <person name="Fernandes G.R."/>
            <person name="Dutra J."/>
            <person name="Orellana S.C."/>
            <person name="Oliveira G."/>
        </authorList>
    </citation>
    <scope>NUCLEOTIDE SEQUENCE [LARGE SCALE GENOMIC DNA]</scope>
    <source>
        <strain evidence="3">ITV001</strain>
        <strain evidence="5">ITV01</strain>
    </source>
</reference>
<dbReference type="OrthoDB" id="9809485at2"/>
<dbReference type="InterPro" id="IPR010914">
    <property type="entry name" value="RsgA_GTPase_dom"/>
</dbReference>
<evidence type="ECO:0000313" key="5">
    <source>
        <dbReference type="Proteomes" id="UP000053557"/>
    </source>
</evidence>
<evidence type="ECO:0000313" key="3">
    <source>
        <dbReference type="EMBL" id="KUO95346.1"/>
    </source>
</evidence>
<dbReference type="AlphaFoldDB" id="A0A124IVU5"/>
<feature type="domain" description="EngC GTPase" evidence="2">
    <location>
        <begin position="3"/>
        <end position="52"/>
    </location>
</feature>
<evidence type="ECO:0000256" key="1">
    <source>
        <dbReference type="SAM" id="MobiDB-lite"/>
    </source>
</evidence>
<protein>
    <recommendedName>
        <fullName evidence="2">EngC GTPase domain-containing protein</fullName>
    </recommendedName>
</protein>
<dbReference type="GO" id="GO:0005525">
    <property type="term" value="F:GTP binding"/>
    <property type="evidence" value="ECO:0007669"/>
    <property type="project" value="InterPro"/>
</dbReference>
<name>A0A124IVU5_9BACL</name>
<comment type="caution">
    <text evidence="3">The sequence shown here is derived from an EMBL/GenBank/DDBJ whole genome shotgun (WGS) entry which is preliminary data.</text>
</comment>
<feature type="compositionally biased region" description="Basic and acidic residues" evidence="1">
    <location>
        <begin position="50"/>
        <end position="62"/>
    </location>
</feature>
<dbReference type="GO" id="GO:0003924">
    <property type="term" value="F:GTPase activity"/>
    <property type="evidence" value="ECO:0007669"/>
    <property type="project" value="InterPro"/>
</dbReference>
<accession>A0A124IVU5</accession>
<dbReference type="InterPro" id="IPR027417">
    <property type="entry name" value="P-loop_NTPase"/>
</dbReference>
<dbReference type="EMBL" id="LPVJ01000001">
    <property type="protein sequence ID" value="KUO97348.1"/>
    <property type="molecule type" value="Genomic_DNA"/>
</dbReference>
<dbReference type="Gene3D" id="3.40.50.300">
    <property type="entry name" value="P-loop containing nucleotide triphosphate hydrolases"/>
    <property type="match status" value="1"/>
</dbReference>
<dbReference type="RefSeq" id="WP_067710821.1">
    <property type="nucleotide sequence ID" value="NZ_LPVJ01000001.1"/>
</dbReference>
<evidence type="ECO:0000259" key="2">
    <source>
        <dbReference type="Pfam" id="PF03193"/>
    </source>
</evidence>
<feature type="region of interest" description="Disordered" evidence="1">
    <location>
        <begin position="50"/>
        <end position="74"/>
    </location>
</feature>
<dbReference type="Pfam" id="PF03193">
    <property type="entry name" value="RsgA_GTPase"/>
    <property type="match status" value="1"/>
</dbReference>
<dbReference type="EMBL" id="LPVJ01000052">
    <property type="protein sequence ID" value="KUO95346.1"/>
    <property type="molecule type" value="Genomic_DNA"/>
</dbReference>